<dbReference type="Gramene" id="Pp3c20_15220V3.1">
    <property type="protein sequence ID" value="PAC:32946090.CDS.1"/>
    <property type="gene ID" value="Pp3c20_15220"/>
</dbReference>
<evidence type="ECO:0000313" key="2">
    <source>
        <dbReference type="EnsemblPlants" id="PAC:32946090.CDS.1"/>
    </source>
</evidence>
<reference evidence="1 3" key="2">
    <citation type="journal article" date="2018" name="Plant J.">
        <title>The Physcomitrella patens chromosome-scale assembly reveals moss genome structure and evolution.</title>
        <authorList>
            <person name="Lang D."/>
            <person name="Ullrich K.K."/>
            <person name="Murat F."/>
            <person name="Fuchs J."/>
            <person name="Jenkins J."/>
            <person name="Haas F.B."/>
            <person name="Piednoel M."/>
            <person name="Gundlach H."/>
            <person name="Van Bel M."/>
            <person name="Meyberg R."/>
            <person name="Vives C."/>
            <person name="Morata J."/>
            <person name="Symeonidi A."/>
            <person name="Hiss M."/>
            <person name="Muchero W."/>
            <person name="Kamisugi Y."/>
            <person name="Saleh O."/>
            <person name="Blanc G."/>
            <person name="Decker E.L."/>
            <person name="van Gessel N."/>
            <person name="Grimwood J."/>
            <person name="Hayes R.D."/>
            <person name="Graham S.W."/>
            <person name="Gunter L.E."/>
            <person name="McDaniel S.F."/>
            <person name="Hoernstein S.N.W."/>
            <person name="Larsson A."/>
            <person name="Li F.W."/>
            <person name="Perroud P.F."/>
            <person name="Phillips J."/>
            <person name="Ranjan P."/>
            <person name="Rokshar D.S."/>
            <person name="Rothfels C.J."/>
            <person name="Schneider L."/>
            <person name="Shu S."/>
            <person name="Stevenson D.W."/>
            <person name="Thummler F."/>
            <person name="Tillich M."/>
            <person name="Villarreal Aguilar J.C."/>
            <person name="Widiez T."/>
            <person name="Wong G.K."/>
            <person name="Wymore A."/>
            <person name="Zhang Y."/>
            <person name="Zimmer A.D."/>
            <person name="Quatrano R.S."/>
            <person name="Mayer K.F.X."/>
            <person name="Goodstein D."/>
            <person name="Casacuberta J.M."/>
            <person name="Vandepoele K."/>
            <person name="Reski R."/>
            <person name="Cuming A.C."/>
            <person name="Tuskan G.A."/>
            <person name="Maumus F."/>
            <person name="Salse J."/>
            <person name="Schmutz J."/>
            <person name="Rensing S.A."/>
        </authorList>
    </citation>
    <scope>NUCLEOTIDE SEQUENCE [LARGE SCALE GENOMIC DNA]</scope>
    <source>
        <strain evidence="2 3">cv. Gransden 2004</strain>
    </source>
</reference>
<dbReference type="Proteomes" id="UP000006727">
    <property type="component" value="Chromosome 20"/>
</dbReference>
<dbReference type="AlphaFoldDB" id="A0A2K1IV95"/>
<dbReference type="EnsemblPlants" id="Pp3c20_15220V3.1">
    <property type="protein sequence ID" value="PAC:32946090.CDS.1"/>
    <property type="gene ID" value="Pp3c20_15220"/>
</dbReference>
<protein>
    <submittedName>
        <fullName evidence="1 2">Uncharacterized protein</fullName>
    </submittedName>
</protein>
<keyword evidence="3" id="KW-1185">Reference proteome</keyword>
<evidence type="ECO:0000313" key="1">
    <source>
        <dbReference type="EMBL" id="PNR33203.1"/>
    </source>
</evidence>
<dbReference type="EMBL" id="ABEU02000020">
    <property type="protein sequence ID" value="PNR33203.1"/>
    <property type="molecule type" value="Genomic_DNA"/>
</dbReference>
<organism evidence="1">
    <name type="scientific">Physcomitrium patens</name>
    <name type="common">Spreading-leaved earth moss</name>
    <name type="synonym">Physcomitrella patens</name>
    <dbReference type="NCBI Taxonomy" id="3218"/>
    <lineage>
        <taxon>Eukaryota</taxon>
        <taxon>Viridiplantae</taxon>
        <taxon>Streptophyta</taxon>
        <taxon>Embryophyta</taxon>
        <taxon>Bryophyta</taxon>
        <taxon>Bryophytina</taxon>
        <taxon>Bryopsida</taxon>
        <taxon>Funariidae</taxon>
        <taxon>Funariales</taxon>
        <taxon>Funariaceae</taxon>
        <taxon>Physcomitrium</taxon>
    </lineage>
</organism>
<accession>A0A2K1IV95</accession>
<name>A0A2K1IV95_PHYPA</name>
<sequence length="81" mass="8685">MPIGALTQKEQRHEARFTIYFVRARTIAVLYGVSSPRSGSELGSSINAACTSSLPAALSRVMCCVFGLPMFSKILAGDSCR</sequence>
<gene>
    <name evidence="1" type="ORF">PHYPA_025146</name>
</gene>
<reference evidence="2" key="3">
    <citation type="submission" date="2020-12" db="UniProtKB">
        <authorList>
            <consortium name="EnsemblPlants"/>
        </authorList>
    </citation>
    <scope>IDENTIFICATION</scope>
</reference>
<evidence type="ECO:0000313" key="3">
    <source>
        <dbReference type="Proteomes" id="UP000006727"/>
    </source>
</evidence>
<reference evidence="1 3" key="1">
    <citation type="journal article" date="2008" name="Science">
        <title>The Physcomitrella genome reveals evolutionary insights into the conquest of land by plants.</title>
        <authorList>
            <person name="Rensing S."/>
            <person name="Lang D."/>
            <person name="Zimmer A."/>
            <person name="Terry A."/>
            <person name="Salamov A."/>
            <person name="Shapiro H."/>
            <person name="Nishiyama T."/>
            <person name="Perroud P.-F."/>
            <person name="Lindquist E."/>
            <person name="Kamisugi Y."/>
            <person name="Tanahashi T."/>
            <person name="Sakakibara K."/>
            <person name="Fujita T."/>
            <person name="Oishi K."/>
            <person name="Shin-I T."/>
            <person name="Kuroki Y."/>
            <person name="Toyoda A."/>
            <person name="Suzuki Y."/>
            <person name="Hashimoto A."/>
            <person name="Yamaguchi K."/>
            <person name="Sugano A."/>
            <person name="Kohara Y."/>
            <person name="Fujiyama A."/>
            <person name="Anterola A."/>
            <person name="Aoki S."/>
            <person name="Ashton N."/>
            <person name="Barbazuk W.B."/>
            <person name="Barker E."/>
            <person name="Bennetzen J."/>
            <person name="Bezanilla M."/>
            <person name="Blankenship R."/>
            <person name="Cho S.H."/>
            <person name="Dutcher S."/>
            <person name="Estelle M."/>
            <person name="Fawcett J.A."/>
            <person name="Gundlach H."/>
            <person name="Hanada K."/>
            <person name="Heyl A."/>
            <person name="Hicks K.A."/>
            <person name="Hugh J."/>
            <person name="Lohr M."/>
            <person name="Mayer K."/>
            <person name="Melkozernov A."/>
            <person name="Murata T."/>
            <person name="Nelson D."/>
            <person name="Pils B."/>
            <person name="Prigge M."/>
            <person name="Reiss B."/>
            <person name="Renner T."/>
            <person name="Rombauts S."/>
            <person name="Rushton P."/>
            <person name="Sanderfoot A."/>
            <person name="Schween G."/>
            <person name="Shiu S.-H."/>
            <person name="Stueber K."/>
            <person name="Theodoulou F.L."/>
            <person name="Tu H."/>
            <person name="Van de Peer Y."/>
            <person name="Verrier P.J."/>
            <person name="Waters E."/>
            <person name="Wood A."/>
            <person name="Yang L."/>
            <person name="Cove D."/>
            <person name="Cuming A."/>
            <person name="Hasebe M."/>
            <person name="Lucas S."/>
            <person name="Mishler D.B."/>
            <person name="Reski R."/>
            <person name="Grigoriev I."/>
            <person name="Quatrano R.S."/>
            <person name="Boore J.L."/>
        </authorList>
    </citation>
    <scope>NUCLEOTIDE SEQUENCE [LARGE SCALE GENOMIC DNA]</scope>
    <source>
        <strain evidence="2 3">cv. Gransden 2004</strain>
    </source>
</reference>
<proteinExistence type="predicted"/>